<feature type="transmembrane region" description="Helical" evidence="1">
    <location>
        <begin position="12"/>
        <end position="33"/>
    </location>
</feature>
<keyword evidence="1" id="KW-0812">Transmembrane</keyword>
<keyword evidence="1" id="KW-1133">Transmembrane helix</keyword>
<organism evidence="2 3">
    <name type="scientific">Mycolicibacterium vulneris</name>
    <dbReference type="NCBI Taxonomy" id="547163"/>
    <lineage>
        <taxon>Bacteria</taxon>
        <taxon>Bacillati</taxon>
        <taxon>Actinomycetota</taxon>
        <taxon>Actinomycetes</taxon>
        <taxon>Mycobacteriales</taxon>
        <taxon>Mycobacteriaceae</taxon>
        <taxon>Mycolicibacterium</taxon>
    </lineage>
</organism>
<dbReference type="Proteomes" id="UP000242320">
    <property type="component" value="Unassembled WGS sequence"/>
</dbReference>
<dbReference type="EMBL" id="NCXM01000008">
    <property type="protein sequence ID" value="OSC29185.1"/>
    <property type="molecule type" value="Genomic_DNA"/>
</dbReference>
<evidence type="ECO:0000256" key="1">
    <source>
        <dbReference type="SAM" id="Phobius"/>
    </source>
</evidence>
<dbReference type="OrthoDB" id="4948328at2"/>
<accession>A0A1X2L5J3</accession>
<evidence type="ECO:0000313" key="3">
    <source>
        <dbReference type="Proteomes" id="UP000242320"/>
    </source>
</evidence>
<dbReference type="RefSeq" id="WP_085289538.1">
    <property type="nucleotide sequence ID" value="NZ_NCXM01000008.1"/>
</dbReference>
<gene>
    <name evidence="2" type="ORF">B8W69_09235</name>
</gene>
<evidence type="ECO:0000313" key="2">
    <source>
        <dbReference type="EMBL" id="OSC29185.1"/>
    </source>
</evidence>
<dbReference type="AlphaFoldDB" id="A0A1X2L5J3"/>
<reference evidence="2 3" key="1">
    <citation type="submission" date="2017-04" db="EMBL/GenBank/DDBJ databases">
        <title>The new phylogeny of genus Mycobacterium.</title>
        <authorList>
            <person name="Tortoli E."/>
            <person name="Trovato A."/>
            <person name="Cirillo D.M."/>
        </authorList>
    </citation>
    <scope>NUCLEOTIDE SEQUENCE [LARGE SCALE GENOMIC DNA]</scope>
    <source>
        <strain evidence="2 3">DSM 45247</strain>
    </source>
</reference>
<feature type="transmembrane region" description="Helical" evidence="1">
    <location>
        <begin position="45"/>
        <end position="68"/>
    </location>
</feature>
<keyword evidence="3" id="KW-1185">Reference proteome</keyword>
<feature type="transmembrane region" description="Helical" evidence="1">
    <location>
        <begin position="75"/>
        <end position="94"/>
    </location>
</feature>
<proteinExistence type="predicted"/>
<keyword evidence="1" id="KW-0472">Membrane</keyword>
<name>A0A1X2L5J3_9MYCO</name>
<comment type="caution">
    <text evidence="2">The sequence shown here is derived from an EMBL/GenBank/DDBJ whole genome shotgun (WGS) entry which is preliminary data.</text>
</comment>
<protein>
    <submittedName>
        <fullName evidence="2">Uncharacterized protein</fullName>
    </submittedName>
</protein>
<sequence>MRSRRWSQIRRIREWLALSASIALIPWIVYLGLTLPQSYTAQHWQATWVGFDLLLLAFMLATATLGFARHRLLPLFAFATGVLLLCDAWFDMLTARRGDFALSVLTAVLGELPLATVADRRQRTHCALAGGRPIRSSMAGFPTAPSTPADPN</sequence>